<dbReference type="Proteomes" id="UP000324101">
    <property type="component" value="Chromosome"/>
</dbReference>
<protein>
    <submittedName>
        <fullName evidence="3">Glycoside hydrolase family 15</fullName>
    </submittedName>
</protein>
<dbReference type="Pfam" id="PF00723">
    <property type="entry name" value="Glyco_hydro_15"/>
    <property type="match status" value="1"/>
</dbReference>
<organism evidence="3 4">
    <name type="scientific">Streptomyces venezuelae</name>
    <dbReference type="NCBI Taxonomy" id="54571"/>
    <lineage>
        <taxon>Bacteria</taxon>
        <taxon>Bacillati</taxon>
        <taxon>Actinomycetota</taxon>
        <taxon>Actinomycetes</taxon>
        <taxon>Kitasatosporales</taxon>
        <taxon>Streptomycetaceae</taxon>
        <taxon>Streptomyces</taxon>
    </lineage>
</organism>
<dbReference type="PANTHER" id="PTHR31616">
    <property type="entry name" value="TREHALASE"/>
    <property type="match status" value="1"/>
</dbReference>
<proteinExistence type="predicted"/>
<dbReference type="InterPro" id="IPR012341">
    <property type="entry name" value="6hp_glycosidase-like_sf"/>
</dbReference>
<dbReference type="Pfam" id="PF19291">
    <property type="entry name" value="TREH_N"/>
    <property type="match status" value="1"/>
</dbReference>
<dbReference type="GO" id="GO:0005975">
    <property type="term" value="P:carbohydrate metabolic process"/>
    <property type="evidence" value="ECO:0007669"/>
    <property type="project" value="InterPro"/>
</dbReference>
<evidence type="ECO:0000259" key="1">
    <source>
        <dbReference type="Pfam" id="PF00723"/>
    </source>
</evidence>
<keyword evidence="3" id="KW-0378">Hydrolase</keyword>
<gene>
    <name evidence="3" type="ORF">DEJ51_30570</name>
</gene>
<accession>A0A5P2DUZ7</accession>
<dbReference type="AlphaFoldDB" id="A0A5P2DUZ7"/>
<dbReference type="InterPro" id="IPR045582">
    <property type="entry name" value="Trehalase-like_N"/>
</dbReference>
<dbReference type="RefSeq" id="WP_150260848.1">
    <property type="nucleotide sequence ID" value="NZ_CP029189.1"/>
</dbReference>
<evidence type="ECO:0000313" key="3">
    <source>
        <dbReference type="EMBL" id="QES57958.1"/>
    </source>
</evidence>
<dbReference type="InterPro" id="IPR008928">
    <property type="entry name" value="6-hairpin_glycosidase_sf"/>
</dbReference>
<evidence type="ECO:0000313" key="4">
    <source>
        <dbReference type="Proteomes" id="UP000324101"/>
    </source>
</evidence>
<dbReference type="OrthoDB" id="3902805at2"/>
<name>A0A5P2DUZ7_STRVZ</name>
<evidence type="ECO:0000259" key="2">
    <source>
        <dbReference type="Pfam" id="PF19291"/>
    </source>
</evidence>
<feature type="domain" description="GH15-like" evidence="1">
    <location>
        <begin position="225"/>
        <end position="589"/>
    </location>
</feature>
<dbReference type="SUPFAM" id="SSF48208">
    <property type="entry name" value="Six-hairpin glycosidases"/>
    <property type="match status" value="1"/>
</dbReference>
<dbReference type="Gene3D" id="1.50.10.10">
    <property type="match status" value="1"/>
</dbReference>
<sequence length="611" mass="66264">MGDWRPLHQVEGYPPIEEHGLVGDGATCALVARDGSVGFLCVPRFDSPPLVCPLLDRQAGGEFRLVVAAAEEGRQRYLPGTAVLVTEIRSPAGTVRITDGMLLRAGAVLEEEAPAGTGTFLRMVEVLHGRPEISLSLEPRGGATVHPTGDGLRLSCPGQRVEVALRWSRPLAAWPAVLRLRAGDRFWVALQWEPGAGAPTAADPFADTVLVWRRWSAALHLEVPRKDLVHRSAITLKLLDHFANGAIVAAATSSLPERIGGDRNWDYRYAWVRDAAYTVFALRRIGLPEEAGGFLTWVLEAVDTPGSPLVVYDIDGHAAPREIVDPLLSGYRDSAPVRWGNDASYQVQHDVFGEVLDCAFQWAATGGTFAPGLWGRLRALAEASRDAWARPDHGIWEVRAPPRPFTYSAAMCQVALDRAARLSRRLRLPGDPLRWEQDALTITRRILTDAWDPQMCTLTEHLGPGSGLDASLLALPLRRVLPADHPKMAATCRAIVARLDAGGGLLYRYLPEESPDGVGGTEGAFLLCSFWLVDNLVGQGRVEEAAALFERLCSHANELGLLPEQIDPGTGAFLGNFPQGLSHVGLVSSAVLLGRAAHGLNPELSTHAWFR</sequence>
<reference evidence="3 4" key="1">
    <citation type="submission" date="2018-05" db="EMBL/GenBank/DDBJ databases">
        <title>Streptomyces venezuelae.</title>
        <authorList>
            <person name="Kim W."/>
            <person name="Lee N."/>
            <person name="Cho B.-K."/>
        </authorList>
    </citation>
    <scope>NUCLEOTIDE SEQUENCE [LARGE SCALE GENOMIC DNA]</scope>
    <source>
        <strain evidence="3 4">ATCC 21018</strain>
    </source>
</reference>
<dbReference type="GO" id="GO:0004553">
    <property type="term" value="F:hydrolase activity, hydrolyzing O-glycosyl compounds"/>
    <property type="evidence" value="ECO:0007669"/>
    <property type="project" value="UniProtKB-ARBA"/>
</dbReference>
<dbReference type="InterPro" id="IPR011613">
    <property type="entry name" value="GH15-like"/>
</dbReference>
<dbReference type="EMBL" id="CP029189">
    <property type="protein sequence ID" value="QES57958.1"/>
    <property type="molecule type" value="Genomic_DNA"/>
</dbReference>
<dbReference type="PANTHER" id="PTHR31616:SF0">
    <property type="entry name" value="GLUCAN 1,4-ALPHA-GLUCOSIDASE"/>
    <property type="match status" value="1"/>
</dbReference>
<feature type="domain" description="Trehalase-like N-terminal" evidence="2">
    <location>
        <begin position="14"/>
        <end position="88"/>
    </location>
</feature>